<dbReference type="GeneID" id="84216746"/>
<proteinExistence type="predicted"/>
<dbReference type="InterPro" id="IPR002372">
    <property type="entry name" value="PQQ_rpt_dom"/>
</dbReference>
<dbReference type="SMART" id="SM00564">
    <property type="entry name" value="PQQ"/>
    <property type="match status" value="4"/>
</dbReference>
<dbReference type="InterPro" id="IPR015943">
    <property type="entry name" value="WD40/YVTN_repeat-like_dom_sf"/>
</dbReference>
<protein>
    <submittedName>
        <fullName evidence="3">PQQ-like beta-propeller repeat protein</fullName>
    </submittedName>
</protein>
<dbReference type="PANTHER" id="PTHR34512">
    <property type="entry name" value="CELL SURFACE PROTEIN"/>
    <property type="match status" value="1"/>
</dbReference>
<dbReference type="Pfam" id="PF13360">
    <property type="entry name" value="PQQ_2"/>
    <property type="match status" value="1"/>
</dbReference>
<keyword evidence="4" id="KW-1185">Reference proteome</keyword>
<dbReference type="InterPro" id="IPR018391">
    <property type="entry name" value="PQQ_b-propeller_rpt"/>
</dbReference>
<geneLocation type="plasmid" evidence="3 4">
    <name>unnamed1</name>
</geneLocation>
<dbReference type="SUPFAM" id="SSF50998">
    <property type="entry name" value="Quinoprotein alcohol dehydrogenase-like"/>
    <property type="match status" value="1"/>
</dbReference>
<gene>
    <name evidence="3" type="ORF">NP511_22370</name>
</gene>
<name>A0AAF0PDW8_9EURY</name>
<evidence type="ECO:0000259" key="2">
    <source>
        <dbReference type="Pfam" id="PF13360"/>
    </source>
</evidence>
<dbReference type="Gene3D" id="2.130.10.10">
    <property type="entry name" value="YVTN repeat-like/Quinoprotein amine dehydrogenase"/>
    <property type="match status" value="1"/>
</dbReference>
<reference evidence="3 4" key="1">
    <citation type="submission" date="2022-07" db="EMBL/GenBank/DDBJ databases">
        <title>Two temperate virus in Haloterrigena jeotgali A29.</title>
        <authorList>
            <person name="Deng X."/>
        </authorList>
    </citation>
    <scope>NUCLEOTIDE SEQUENCE [LARGE SCALE GENOMIC DNA]</scope>
    <source>
        <strain evidence="3 4">A29</strain>
        <plasmid evidence="3 4">unnamed1</plasmid>
    </source>
</reference>
<dbReference type="InterPro" id="IPR011047">
    <property type="entry name" value="Quinoprotein_ADH-like_sf"/>
</dbReference>
<feature type="domain" description="Pyrrolo-quinoline quinone repeat" evidence="2">
    <location>
        <begin position="31"/>
        <end position="192"/>
    </location>
</feature>
<organism evidence="3 4">
    <name type="scientific">Natrinema thermotolerans</name>
    <dbReference type="NCBI Taxonomy" id="121872"/>
    <lineage>
        <taxon>Archaea</taxon>
        <taxon>Methanobacteriati</taxon>
        <taxon>Methanobacteriota</taxon>
        <taxon>Stenosarchaea group</taxon>
        <taxon>Halobacteria</taxon>
        <taxon>Halobacteriales</taxon>
        <taxon>Natrialbaceae</taxon>
        <taxon>Natrinema</taxon>
    </lineage>
</organism>
<evidence type="ECO:0000313" key="3">
    <source>
        <dbReference type="EMBL" id="WMT10253.1"/>
    </source>
</evidence>
<dbReference type="RefSeq" id="WP_049967184.1">
    <property type="nucleotide sequence ID" value="NZ_CP101874.1"/>
</dbReference>
<dbReference type="AlphaFoldDB" id="A0AAF0PDW8"/>
<feature type="region of interest" description="Disordered" evidence="1">
    <location>
        <begin position="1"/>
        <end position="21"/>
    </location>
</feature>
<sequence>MYGYDAARTSHVASRDLPSADAEVGRFSQTGAQTGGGGSVEAPPVVNDGIAYVAGDTRIEARDIETGTRLWETDPEDGVNTSPVLACGTVYVSTLNETLALDSENGDVLWRVDGGAHSGVSTSPVVVDDTIYVAVGGIAALNAETGDERWHAQTDHSAQGVAVADRVYVGAGSNGSGEVAAFTRNGDDWWRTTEPGEVALLKPY</sequence>
<keyword evidence="3" id="KW-0614">Plasmid</keyword>
<evidence type="ECO:0000313" key="4">
    <source>
        <dbReference type="Proteomes" id="UP001224926"/>
    </source>
</evidence>
<dbReference type="Proteomes" id="UP001224926">
    <property type="component" value="Plasmid unnamed1"/>
</dbReference>
<dbReference type="PANTHER" id="PTHR34512:SF30">
    <property type="entry name" value="OUTER MEMBRANE PROTEIN ASSEMBLY FACTOR BAMB"/>
    <property type="match status" value="1"/>
</dbReference>
<evidence type="ECO:0000256" key="1">
    <source>
        <dbReference type="SAM" id="MobiDB-lite"/>
    </source>
</evidence>
<accession>A0AAF0PDW8</accession>
<dbReference type="EMBL" id="CP101874">
    <property type="protein sequence ID" value="WMT10253.1"/>
    <property type="molecule type" value="Genomic_DNA"/>
</dbReference>